<evidence type="ECO:0000313" key="2">
    <source>
        <dbReference type="Proteomes" id="UP000036681"/>
    </source>
</evidence>
<feature type="transmembrane region" description="Helical" evidence="1">
    <location>
        <begin position="60"/>
        <end position="77"/>
    </location>
</feature>
<name>A0A0M3IIR6_ASCLU</name>
<keyword evidence="1" id="KW-1133">Transmembrane helix</keyword>
<sequence>MMQMAFIFLNGCRNNSILLLRAHAFLTLFYAIVTLVICVALSFCHLFNVGIFQYSQQRRYLQSHIIFGLCSLVPFIIGHRASTIRANQLRQYLLANERINSIS</sequence>
<evidence type="ECO:0000313" key="3">
    <source>
        <dbReference type="WBParaSite" id="ALUE_0001846401-mRNA-1"/>
    </source>
</evidence>
<organism evidence="2 3">
    <name type="scientific">Ascaris lumbricoides</name>
    <name type="common">Giant roundworm</name>
    <dbReference type="NCBI Taxonomy" id="6252"/>
    <lineage>
        <taxon>Eukaryota</taxon>
        <taxon>Metazoa</taxon>
        <taxon>Ecdysozoa</taxon>
        <taxon>Nematoda</taxon>
        <taxon>Chromadorea</taxon>
        <taxon>Rhabditida</taxon>
        <taxon>Spirurina</taxon>
        <taxon>Ascaridomorpha</taxon>
        <taxon>Ascaridoidea</taxon>
        <taxon>Ascarididae</taxon>
        <taxon>Ascaris</taxon>
    </lineage>
</organism>
<evidence type="ECO:0000256" key="1">
    <source>
        <dbReference type="SAM" id="Phobius"/>
    </source>
</evidence>
<dbReference type="AlphaFoldDB" id="A0A0M3IIR6"/>
<keyword evidence="2" id="KW-1185">Reference proteome</keyword>
<accession>A0A0M3IIR6</accession>
<keyword evidence="1" id="KW-0812">Transmembrane</keyword>
<feature type="transmembrane region" description="Helical" evidence="1">
    <location>
        <begin position="28"/>
        <end position="48"/>
    </location>
</feature>
<proteinExistence type="predicted"/>
<dbReference type="Proteomes" id="UP000036681">
    <property type="component" value="Unplaced"/>
</dbReference>
<keyword evidence="1" id="KW-0472">Membrane</keyword>
<protein>
    <submittedName>
        <fullName evidence="3">Cytochrome b561 domain-containing protein</fullName>
    </submittedName>
</protein>
<reference evidence="3" key="1">
    <citation type="submission" date="2017-02" db="UniProtKB">
        <authorList>
            <consortium name="WormBaseParasite"/>
        </authorList>
    </citation>
    <scope>IDENTIFICATION</scope>
</reference>
<dbReference type="WBParaSite" id="ALUE_0001846401-mRNA-1">
    <property type="protein sequence ID" value="ALUE_0001846401-mRNA-1"/>
    <property type="gene ID" value="ALUE_0001846401"/>
</dbReference>